<reference evidence="3" key="1">
    <citation type="submission" date="2015-03" db="EMBL/GenBank/DDBJ databases">
        <authorList>
            <consortium name="Pathogen Informatics"/>
        </authorList>
    </citation>
    <scope>NUCLEOTIDE SEQUENCE [LARGE SCALE GENOMIC DNA]</scope>
    <source>
        <strain evidence="3">N09902308</strain>
    </source>
</reference>
<feature type="region of interest" description="Disordered" evidence="1">
    <location>
        <begin position="58"/>
        <end position="80"/>
    </location>
</feature>
<dbReference type="EMBL" id="CSBK01001228">
    <property type="protein sequence ID" value="COY45141.1"/>
    <property type="molecule type" value="Genomic_DNA"/>
</dbReference>
<feature type="compositionally biased region" description="Basic and acidic residues" evidence="1">
    <location>
        <begin position="166"/>
        <end position="182"/>
    </location>
</feature>
<feature type="region of interest" description="Disordered" evidence="1">
    <location>
        <begin position="1"/>
        <end position="35"/>
    </location>
</feature>
<dbReference type="Proteomes" id="UP000039021">
    <property type="component" value="Unassembled WGS sequence"/>
</dbReference>
<feature type="region of interest" description="Disordered" evidence="1">
    <location>
        <begin position="166"/>
        <end position="213"/>
    </location>
</feature>
<protein>
    <submittedName>
        <fullName evidence="2">Uncharacterized protein</fullName>
    </submittedName>
</protein>
<evidence type="ECO:0000313" key="3">
    <source>
        <dbReference type="Proteomes" id="UP000039021"/>
    </source>
</evidence>
<dbReference type="AlphaFoldDB" id="A0A916PGN1"/>
<comment type="caution">
    <text evidence="2">The sequence shown here is derived from an EMBL/GenBank/DDBJ whole genome shotgun (WGS) entry which is preliminary data.</text>
</comment>
<proteinExistence type="predicted"/>
<evidence type="ECO:0000256" key="1">
    <source>
        <dbReference type="SAM" id="MobiDB-lite"/>
    </source>
</evidence>
<accession>A0A916PGN1</accession>
<evidence type="ECO:0000313" key="2">
    <source>
        <dbReference type="EMBL" id="COY45141.1"/>
    </source>
</evidence>
<gene>
    <name evidence="2" type="ORF">ERS007739_02626</name>
</gene>
<name>A0A916PGN1_MYCTX</name>
<organism evidence="2 3">
    <name type="scientific">Mycobacterium tuberculosis</name>
    <dbReference type="NCBI Taxonomy" id="1773"/>
    <lineage>
        <taxon>Bacteria</taxon>
        <taxon>Bacillati</taxon>
        <taxon>Actinomycetota</taxon>
        <taxon>Actinomycetes</taxon>
        <taxon>Mycobacteriales</taxon>
        <taxon>Mycobacteriaceae</taxon>
        <taxon>Mycobacterium</taxon>
        <taxon>Mycobacterium tuberculosis complex</taxon>
    </lineage>
</organism>
<sequence>MHDRRCSGPRVTSITRRGSGELDGVAAHHRGDSARRAVGDMGLAPDHRRTHGHVRALARGHPSGTSQLRSAGRTPGRRRMGVWTAQQRDQCRTRWRRHLLRTRQRLHDVFAPNPPAADILAVVIDRATGIQCRLPTGAALPFPDRGHRRAGSLGLVSARMRLSRGAHGDRRGFRGWPSDRRHAAATRGRRPTSGGGGVVFAADRPHLPAGRQS</sequence>